<dbReference type="EMBL" id="KV722338">
    <property type="protein sequence ID" value="OCH95167.1"/>
    <property type="molecule type" value="Genomic_DNA"/>
</dbReference>
<gene>
    <name evidence="2" type="ORF">OBBRIDRAFT_646596</name>
</gene>
<proteinExistence type="predicted"/>
<keyword evidence="3" id="KW-1185">Reference proteome</keyword>
<organism evidence="2 3">
    <name type="scientific">Obba rivulosa</name>
    <dbReference type="NCBI Taxonomy" id="1052685"/>
    <lineage>
        <taxon>Eukaryota</taxon>
        <taxon>Fungi</taxon>
        <taxon>Dikarya</taxon>
        <taxon>Basidiomycota</taxon>
        <taxon>Agaricomycotina</taxon>
        <taxon>Agaricomycetes</taxon>
        <taxon>Polyporales</taxon>
        <taxon>Gelatoporiaceae</taxon>
        <taxon>Obba</taxon>
    </lineage>
</organism>
<feature type="compositionally biased region" description="Low complexity" evidence="1">
    <location>
        <begin position="16"/>
        <end position="26"/>
    </location>
</feature>
<evidence type="ECO:0000313" key="3">
    <source>
        <dbReference type="Proteomes" id="UP000250043"/>
    </source>
</evidence>
<sequence>MLPRTLAHYHSPDDLSGGSSSEASASFKVRLPPSPRRSRQDTELGVDPSQLIGKVLRRVRRSRSHPNVTLYFTDDTAFQIRVVGYDPQHRGIPKAIETDHALEPIFNHPAGECNVALTVANAAIITLADKAFALGERESRWDQQHAGVALKFHEDNRWHCVWAILQEYDDVGKRDCIFRSYNDVYLDVLDRPPRRHRQRDHQT</sequence>
<dbReference type="AlphaFoldDB" id="A0A8E2J7H0"/>
<protein>
    <submittedName>
        <fullName evidence="2">Uncharacterized protein</fullName>
    </submittedName>
</protein>
<dbReference type="OrthoDB" id="3197787at2759"/>
<feature type="region of interest" description="Disordered" evidence="1">
    <location>
        <begin position="1"/>
        <end position="46"/>
    </location>
</feature>
<evidence type="ECO:0000313" key="2">
    <source>
        <dbReference type="EMBL" id="OCH95167.1"/>
    </source>
</evidence>
<reference evidence="2 3" key="1">
    <citation type="submission" date="2016-07" db="EMBL/GenBank/DDBJ databases">
        <title>Draft genome of the white-rot fungus Obba rivulosa 3A-2.</title>
        <authorList>
            <consortium name="DOE Joint Genome Institute"/>
            <person name="Miettinen O."/>
            <person name="Riley R."/>
            <person name="Acob R."/>
            <person name="Barry K."/>
            <person name="Cullen D."/>
            <person name="De Vries R."/>
            <person name="Hainaut M."/>
            <person name="Hatakka A."/>
            <person name="Henrissat B."/>
            <person name="Hilden K."/>
            <person name="Kuo R."/>
            <person name="Labutti K."/>
            <person name="Lipzen A."/>
            <person name="Makela M.R."/>
            <person name="Sandor L."/>
            <person name="Spatafora J.W."/>
            <person name="Grigoriev I.V."/>
            <person name="Hibbett D.S."/>
        </authorList>
    </citation>
    <scope>NUCLEOTIDE SEQUENCE [LARGE SCALE GENOMIC DNA]</scope>
    <source>
        <strain evidence="2 3">3A-2</strain>
    </source>
</reference>
<dbReference type="Proteomes" id="UP000250043">
    <property type="component" value="Unassembled WGS sequence"/>
</dbReference>
<name>A0A8E2J7H0_9APHY</name>
<evidence type="ECO:0000256" key="1">
    <source>
        <dbReference type="SAM" id="MobiDB-lite"/>
    </source>
</evidence>
<accession>A0A8E2J7H0</accession>